<gene>
    <name evidence="2" type="ORF">FIBSPDRAFT_895624</name>
</gene>
<feature type="region of interest" description="Disordered" evidence="1">
    <location>
        <begin position="676"/>
        <end position="700"/>
    </location>
</feature>
<feature type="region of interest" description="Disordered" evidence="1">
    <location>
        <begin position="68"/>
        <end position="87"/>
    </location>
</feature>
<evidence type="ECO:0000313" key="2">
    <source>
        <dbReference type="EMBL" id="KZP15621.1"/>
    </source>
</evidence>
<dbReference type="Pfam" id="PF18759">
    <property type="entry name" value="Plavaka"/>
    <property type="match status" value="1"/>
</dbReference>
<dbReference type="OrthoDB" id="2418900at2759"/>
<dbReference type="EMBL" id="KV417602">
    <property type="protein sequence ID" value="KZP15621.1"/>
    <property type="molecule type" value="Genomic_DNA"/>
</dbReference>
<sequence length="1155" mass="130726">MRTAALLAISEPESTSSSVAATRPIVRIPPISPPKPQKKSIQQCPRPLPHQPSAALPVMEVDPVALDQHPLPEAEEDSSKSLSARRTRRRIQLPARFRDVVASPLPELPPEGHGLVSEEPSSSSTGLAHKSYARRIVNSSKNLFGLFRRYFGNRPDHDPEELVDLAGLTEVPTRSVVESDQETIFNSQPPDPTQTFYPFPNESSFKLGDWWISDGPQKSMSSLKNLVKIVGHDDFKPSDVRNIQWGKGFKLLGANDFDGDRLRESNPLQGVDEDASWKKSPIHIQVPFHSREKNPGPKDFHVGDLYHRSFVEVIKEKLANTGDDQHFHYQPYELYWEPLPDMETPIRVHGELYTSPAFVEAHNALQEAPGEPGCSFPRVIAALMFDSDATHLTTSGDAKLWPCYLWFGNESKYRRSKPTHHLCNHVAYFQTLPDSFKDFAAEHCGPRGPSKKLFTHCRRETLHAQWEILLDDDFLWAYQHGIVVECCDGIKRRFYPRIFTYSADYQEKLAPLGLGFNIYLALVVDLMHEFELGVWKSLFLHILRILEAYAKKSGKNVTDILDARYRQVPSFGRDTIRRFSSNVSELKCLAARDYEDLLQCAIPVLDGLLPEPYNTEILTLLFICSHWHALAKLRMHTDCTLKLLDTETEHLGTSLRSFAANTCEAFNTQELARETAARNRRTAKNATTPQAAPSVDPSRKRKKYNLRTIKHHLLGYHAKTICMFGTSDSYSPERGELEHRTPKTWYVRTSGKEFVKQMTGIERREARIRRIRERLYPKGKQPAVVPSIQDPNAHHHIGISQTHPVDIGSFLRDNAGDPATKDFWLKLKANLLPRILDQLKATPDFDASGLPAPEECDADRVIVFKEPRIYQHQILHVNYTSYDVRRLQDIINARSSHNNIMVLSHSDDDTSPRFRYGRLLGTYHVKAIYLGPGLQNHDSHHMEFLWVRWYDQVERASTGWDHRRLDRVRFAPINDDDAFGIVDPATVLRGCHVIPRFALGPKYSDPLQGLSHLASDSTDWIEYYVNRFVDRDMVMRYHFGLGVGHVYSHQSALIHLPTTQVATSSSTNTGRTTGIADVSHLATSGPSGSVTHLGVAEPGVAEVEDSDGDEDLDFGDSDSDFLGSDTSDDSYRLGLDGDVDNAELEELAAEEMYYE</sequence>
<dbReference type="STRING" id="436010.A0A166ECF0"/>
<feature type="region of interest" description="Disordered" evidence="1">
    <location>
        <begin position="1103"/>
        <end position="1137"/>
    </location>
</feature>
<proteinExistence type="predicted"/>
<accession>A0A166ECF0</accession>
<reference evidence="2" key="1">
    <citation type="journal article" date="2016" name="Mol. Biol. Evol.">
        <title>Comparative Genomics of Early-Diverging Mushroom-Forming Fungi Provides Insights into the Origins of Lignocellulose Decay Capabilities.</title>
        <authorList>
            <person name="Nagy L.G."/>
            <person name="Riley R."/>
            <person name="Tritt A."/>
            <person name="Adam C."/>
            <person name="Daum C."/>
            <person name="Floudas D."/>
            <person name="Sun H."/>
            <person name="Yadav J.S."/>
            <person name="Pangilinan J."/>
            <person name="Larsson K.H."/>
            <person name="Matsuura K."/>
            <person name="Barry K."/>
            <person name="Labutti K."/>
            <person name="Kuo R."/>
            <person name="Ohm R.A."/>
            <person name="Bhattacharya S.S."/>
            <person name="Shirouzu T."/>
            <person name="Yoshinaga Y."/>
            <person name="Martin F.M."/>
            <person name="Grigoriev I.V."/>
            <person name="Hibbett D.S."/>
        </authorList>
    </citation>
    <scope>NUCLEOTIDE SEQUENCE [LARGE SCALE GENOMIC DNA]</scope>
    <source>
        <strain evidence="2">CBS 109695</strain>
    </source>
</reference>
<feature type="compositionally biased region" description="Acidic residues" evidence="1">
    <location>
        <begin position="1103"/>
        <end position="1119"/>
    </location>
</feature>
<evidence type="ECO:0000256" key="1">
    <source>
        <dbReference type="SAM" id="MobiDB-lite"/>
    </source>
</evidence>
<feature type="region of interest" description="Disordered" evidence="1">
    <location>
        <begin position="103"/>
        <end position="126"/>
    </location>
</feature>
<organism evidence="2">
    <name type="scientific">Athelia psychrophila</name>
    <dbReference type="NCBI Taxonomy" id="1759441"/>
    <lineage>
        <taxon>Eukaryota</taxon>
        <taxon>Fungi</taxon>
        <taxon>Dikarya</taxon>
        <taxon>Basidiomycota</taxon>
        <taxon>Agaricomycotina</taxon>
        <taxon>Agaricomycetes</taxon>
        <taxon>Agaricomycetidae</taxon>
        <taxon>Atheliales</taxon>
        <taxon>Atheliaceae</taxon>
        <taxon>Athelia</taxon>
    </lineage>
</organism>
<dbReference type="InterPro" id="IPR041078">
    <property type="entry name" value="Plavaka"/>
</dbReference>
<feature type="region of interest" description="Disordered" evidence="1">
    <location>
        <begin position="1"/>
        <end position="61"/>
    </location>
</feature>
<name>A0A166ECF0_9AGAM</name>
<dbReference type="AlphaFoldDB" id="A0A166ECF0"/>
<protein>
    <submittedName>
        <fullName evidence="2">Uncharacterized protein</fullName>
    </submittedName>
</protein>